<accession>A0A7J8SWI9</accession>
<protein>
    <submittedName>
        <fullName evidence="1">Uncharacterized protein</fullName>
    </submittedName>
</protein>
<evidence type="ECO:0000313" key="1">
    <source>
        <dbReference type="EMBL" id="MBA0630478.1"/>
    </source>
</evidence>
<feature type="non-terminal residue" evidence="1">
    <location>
        <position position="92"/>
    </location>
</feature>
<name>A0A7J8SWI9_GOSDV</name>
<sequence>FNILVENKFWVSVFKFVSPLDPWLIGICLDFEAFTVITFDCNMNSLCFVACWYGGQKICASHYRWIVSLCLAFSMEACKRIAAEMWMPLVDT</sequence>
<proteinExistence type="predicted"/>
<organism evidence="1 2">
    <name type="scientific">Gossypium davidsonii</name>
    <name type="common">Davidson's cotton</name>
    <name type="synonym">Gossypium klotzschianum subsp. davidsonii</name>
    <dbReference type="NCBI Taxonomy" id="34287"/>
    <lineage>
        <taxon>Eukaryota</taxon>
        <taxon>Viridiplantae</taxon>
        <taxon>Streptophyta</taxon>
        <taxon>Embryophyta</taxon>
        <taxon>Tracheophyta</taxon>
        <taxon>Spermatophyta</taxon>
        <taxon>Magnoliopsida</taxon>
        <taxon>eudicotyledons</taxon>
        <taxon>Gunneridae</taxon>
        <taxon>Pentapetalae</taxon>
        <taxon>rosids</taxon>
        <taxon>malvids</taxon>
        <taxon>Malvales</taxon>
        <taxon>Malvaceae</taxon>
        <taxon>Malvoideae</taxon>
        <taxon>Gossypium</taxon>
    </lineage>
</organism>
<evidence type="ECO:0000313" key="2">
    <source>
        <dbReference type="Proteomes" id="UP000593561"/>
    </source>
</evidence>
<comment type="caution">
    <text evidence="1">The sequence shown here is derived from an EMBL/GenBank/DDBJ whole genome shotgun (WGS) entry which is preliminary data.</text>
</comment>
<dbReference type="Proteomes" id="UP000593561">
    <property type="component" value="Unassembled WGS sequence"/>
</dbReference>
<gene>
    <name evidence="1" type="ORF">Godav_002577</name>
</gene>
<dbReference type="EMBL" id="JABFAC010000012">
    <property type="protein sequence ID" value="MBA0630478.1"/>
    <property type="molecule type" value="Genomic_DNA"/>
</dbReference>
<reference evidence="1 2" key="1">
    <citation type="journal article" date="2019" name="Genome Biol. Evol.">
        <title>Insights into the evolution of the New World diploid cottons (Gossypium, subgenus Houzingenia) based on genome sequencing.</title>
        <authorList>
            <person name="Grover C.E."/>
            <person name="Arick M.A. 2nd"/>
            <person name="Thrash A."/>
            <person name="Conover J.L."/>
            <person name="Sanders W.S."/>
            <person name="Peterson D.G."/>
            <person name="Frelichowski J.E."/>
            <person name="Scheffler J.A."/>
            <person name="Scheffler B.E."/>
            <person name="Wendel J.F."/>
        </authorList>
    </citation>
    <scope>NUCLEOTIDE SEQUENCE [LARGE SCALE GENOMIC DNA]</scope>
    <source>
        <strain evidence="1">27</strain>
        <tissue evidence="1">Leaf</tissue>
    </source>
</reference>
<keyword evidence="2" id="KW-1185">Reference proteome</keyword>
<dbReference type="AlphaFoldDB" id="A0A7J8SWI9"/>